<dbReference type="RefSeq" id="WP_026979290.1">
    <property type="nucleotide sequence ID" value="NZ_AUCZ01000003.1"/>
</dbReference>
<evidence type="ECO:0000313" key="3">
    <source>
        <dbReference type="Proteomes" id="UP000030121"/>
    </source>
</evidence>
<protein>
    <recommendedName>
        <fullName evidence="4">DUF3857 domain-containing protein</fullName>
    </recommendedName>
</protein>
<evidence type="ECO:0000313" key="2">
    <source>
        <dbReference type="EMBL" id="KGO89493.1"/>
    </source>
</evidence>
<feature type="chain" id="PRO_5001991246" description="DUF3857 domain-containing protein" evidence="1">
    <location>
        <begin position="20"/>
        <end position="715"/>
    </location>
</feature>
<name>A0A0A2MDF1_9FLAO</name>
<sequence>MTKKLLTLLVIALSLNTFAQDKAEIRDFFWGKNDEYKNAATIPDKWKNESAVIIYKYEDYDYHKFGKSVTYRSALRKRVKLQDLVAVTEFSEFKYSEKSNPRYGTEVKTTLGIKIVKPDGKEIEINVDKESVKEDDHKKIAIPNLEIGDIIDIYEYSTESFKSFFEYGFDEVEKTLGDTHPIMNYKLTFQTENDFFVNFNTYNNGPEIKQIPLDKSNERKYEIVATDIEKNDFPNWFYPLVELPCYKFQVFFARSGKFEKRADAFLPEKENIIKKTVSKEDVLDYYVNKFRPYGDLGAIEKFLQQKKFASTEEKVKAVYYFTRHYYYTLYVEAFVANEAKIMYPFDLYGNNPVFFRTEEAFINHFMAFLKDNKIDYDIVVATNRHNGPIKDLLIQNNATVLLKVNAENPIYIEYFSPFSDVDKFSSQLENTDAYALKVSKMKKVTDVENIKLPGTTHRDNTSKQITALTFGDNFGQFTIERETQLNGHNKTEEQASKMYFFDYTDEDYMKYGSKSLLVRVTNKKKREQYSNEFYSLISKLKDKQKEEFKNATAQEFELEIENHSLQILNTGRFGKETPFIYKEKFDSKNSWIKKAGENYIFEAGKLIGSQIHIEDKNRNRTNNVYFSYPRSFEEDITVDIPEGYTPTGLEKLNKKVENETGGFVSSAVVEGNKIRIKAYKYYTSYYQPNSNWNKMLAFLDAAYQFTQEKILFKKN</sequence>
<feature type="signal peptide" evidence="1">
    <location>
        <begin position="1"/>
        <end position="19"/>
    </location>
</feature>
<comment type="caution">
    <text evidence="2">The sequence shown here is derived from an EMBL/GenBank/DDBJ whole genome shotgun (WGS) entry which is preliminary data.</text>
</comment>
<dbReference type="STRING" id="1121899.GCA_000430025_00498"/>
<dbReference type="OrthoDB" id="1153981at2"/>
<accession>A0A0A2MDF1</accession>
<proteinExistence type="predicted"/>
<evidence type="ECO:0008006" key="4">
    <source>
        <dbReference type="Google" id="ProtNLM"/>
    </source>
</evidence>
<organism evidence="2 3">
    <name type="scientific">Flavobacterium suncheonense GH29-5 = DSM 17707</name>
    <dbReference type="NCBI Taxonomy" id="1121899"/>
    <lineage>
        <taxon>Bacteria</taxon>
        <taxon>Pseudomonadati</taxon>
        <taxon>Bacteroidota</taxon>
        <taxon>Flavobacteriia</taxon>
        <taxon>Flavobacteriales</taxon>
        <taxon>Flavobacteriaceae</taxon>
        <taxon>Flavobacterium</taxon>
    </lineage>
</organism>
<keyword evidence="3" id="KW-1185">Reference proteome</keyword>
<evidence type="ECO:0000256" key="1">
    <source>
        <dbReference type="SAM" id="SignalP"/>
    </source>
</evidence>
<dbReference type="AlphaFoldDB" id="A0A0A2MDF1"/>
<gene>
    <name evidence="2" type="ORF">Q764_06880</name>
</gene>
<keyword evidence="1" id="KW-0732">Signal</keyword>
<dbReference type="Proteomes" id="UP000030121">
    <property type="component" value="Unassembled WGS sequence"/>
</dbReference>
<dbReference type="eggNOG" id="ENOG502Z7ZW">
    <property type="taxonomic scope" value="Bacteria"/>
</dbReference>
<reference evidence="2 3" key="1">
    <citation type="submission" date="2013-09" db="EMBL/GenBank/DDBJ databases">
        <authorList>
            <person name="Zeng Z."/>
            <person name="Chen C."/>
        </authorList>
    </citation>
    <scope>NUCLEOTIDE SEQUENCE [LARGE SCALE GENOMIC DNA]</scope>
    <source>
        <strain evidence="2 3">GH29-5</strain>
    </source>
</reference>
<dbReference type="Gene3D" id="2.60.120.1130">
    <property type="match status" value="1"/>
</dbReference>
<dbReference type="EMBL" id="JRLW01000008">
    <property type="protein sequence ID" value="KGO89493.1"/>
    <property type="molecule type" value="Genomic_DNA"/>
</dbReference>